<evidence type="ECO:0000313" key="1">
    <source>
        <dbReference type="EMBL" id="PIO58258.1"/>
    </source>
</evidence>
<dbReference type="EMBL" id="KZ361780">
    <property type="protein sequence ID" value="PIO58258.1"/>
    <property type="molecule type" value="Genomic_DNA"/>
</dbReference>
<sequence>CDWSGNEVTPLGSAYFLISEVVALGVVVRNLNNEGTGAGVGQMTVGSTARPKPPPLMLQFEGKNFSRKIVPDSAVLSFEVVRTEADGEKTMLYKSEMLKNASRVVWKACTLSCQEISDEASRQLEVTCYFKDEKYRNTIAGSFTTTHRELRTVQEPFTLTNPLYKGGLKVCGQFDVIKRAELTICSFLDYISFG</sequence>
<name>A0A2G9TK37_TELCI</name>
<protein>
    <submittedName>
        <fullName evidence="1">Uncharacterized protein</fullName>
    </submittedName>
</protein>
<dbReference type="Proteomes" id="UP000230423">
    <property type="component" value="Unassembled WGS sequence"/>
</dbReference>
<dbReference type="GO" id="GO:0005544">
    <property type="term" value="F:calcium-dependent phospholipid binding"/>
    <property type="evidence" value="ECO:0007669"/>
    <property type="project" value="InterPro"/>
</dbReference>
<organism evidence="1 2">
    <name type="scientific">Teladorsagia circumcincta</name>
    <name type="common">Brown stomach worm</name>
    <name type="synonym">Ostertagia circumcincta</name>
    <dbReference type="NCBI Taxonomy" id="45464"/>
    <lineage>
        <taxon>Eukaryota</taxon>
        <taxon>Metazoa</taxon>
        <taxon>Ecdysozoa</taxon>
        <taxon>Nematoda</taxon>
        <taxon>Chromadorea</taxon>
        <taxon>Rhabditida</taxon>
        <taxon>Rhabditina</taxon>
        <taxon>Rhabditomorpha</taxon>
        <taxon>Strongyloidea</taxon>
        <taxon>Trichostrongylidae</taxon>
        <taxon>Teladorsagia</taxon>
    </lineage>
</organism>
<dbReference type="AlphaFoldDB" id="A0A2G9TK37"/>
<proteinExistence type="predicted"/>
<accession>A0A2G9TK37</accession>
<evidence type="ECO:0000313" key="2">
    <source>
        <dbReference type="Proteomes" id="UP000230423"/>
    </source>
</evidence>
<dbReference type="OrthoDB" id="5855668at2759"/>
<dbReference type="InterPro" id="IPR045052">
    <property type="entry name" value="Copine"/>
</dbReference>
<dbReference type="PANTHER" id="PTHR10857:SF131">
    <property type="entry name" value="COPINE C-TERMINAL DOMAIN-CONTAINING PROTEIN"/>
    <property type="match status" value="1"/>
</dbReference>
<dbReference type="PANTHER" id="PTHR10857">
    <property type="entry name" value="COPINE"/>
    <property type="match status" value="1"/>
</dbReference>
<dbReference type="GO" id="GO:0005886">
    <property type="term" value="C:plasma membrane"/>
    <property type="evidence" value="ECO:0007669"/>
    <property type="project" value="TreeGrafter"/>
</dbReference>
<reference evidence="1 2" key="1">
    <citation type="submission" date="2015-09" db="EMBL/GenBank/DDBJ databases">
        <title>Draft genome of the parasitic nematode Teladorsagia circumcincta isolate WARC Sus (inbred).</title>
        <authorList>
            <person name="Mitreva M."/>
        </authorList>
    </citation>
    <scope>NUCLEOTIDE SEQUENCE [LARGE SCALE GENOMIC DNA]</scope>
    <source>
        <strain evidence="1 2">S</strain>
    </source>
</reference>
<keyword evidence="2" id="KW-1185">Reference proteome</keyword>
<gene>
    <name evidence="1" type="ORF">TELCIR_20310</name>
</gene>
<feature type="non-terminal residue" evidence="1">
    <location>
        <position position="1"/>
    </location>
</feature>
<dbReference type="GO" id="GO:0071277">
    <property type="term" value="P:cellular response to calcium ion"/>
    <property type="evidence" value="ECO:0007669"/>
    <property type="project" value="TreeGrafter"/>
</dbReference>